<gene>
    <name evidence="2" type="ORF">E5Q11_02890</name>
</gene>
<protein>
    <submittedName>
        <fullName evidence="2">XRE family transcriptional regulator</fullName>
    </submittedName>
</protein>
<sequence length="138" mass="15973">MRYLQSFHRRLRQIRETAQLTREDIASICGVNEDTVATWEASDSRQRAYPNVMELLDFCLRTETALDEVLDLDDTGDTGQLELPGLAFSRGDDLSTALKQLEQEIQRVQLSDEEAELLRRFRKTSAENRRMILQILGR</sequence>
<feature type="coiled-coil region" evidence="1">
    <location>
        <begin position="91"/>
        <end position="118"/>
    </location>
</feature>
<reference evidence="2 3" key="1">
    <citation type="submission" date="2019-04" db="EMBL/GenBank/DDBJ databases">
        <authorList>
            <person name="Park S."/>
            <person name="Yoon J.-H."/>
        </authorList>
    </citation>
    <scope>NUCLEOTIDE SEQUENCE [LARGE SCALE GENOMIC DNA]</scope>
    <source>
        <strain evidence="2 3">HJM-18</strain>
    </source>
</reference>
<evidence type="ECO:0000313" key="2">
    <source>
        <dbReference type="EMBL" id="TGN41497.1"/>
    </source>
</evidence>
<dbReference type="AlphaFoldDB" id="A0A4Z1BND1"/>
<dbReference type="SUPFAM" id="SSF47413">
    <property type="entry name" value="lambda repressor-like DNA-binding domains"/>
    <property type="match status" value="1"/>
</dbReference>
<proteinExistence type="predicted"/>
<dbReference type="EMBL" id="SRPF01000001">
    <property type="protein sequence ID" value="TGN41497.1"/>
    <property type="molecule type" value="Genomic_DNA"/>
</dbReference>
<comment type="caution">
    <text evidence="2">The sequence shown here is derived from an EMBL/GenBank/DDBJ whole genome shotgun (WGS) entry which is preliminary data.</text>
</comment>
<keyword evidence="3" id="KW-1185">Reference proteome</keyword>
<accession>A0A4Z1BND1</accession>
<dbReference type="GO" id="GO:0003677">
    <property type="term" value="F:DNA binding"/>
    <property type="evidence" value="ECO:0007669"/>
    <property type="project" value="InterPro"/>
</dbReference>
<evidence type="ECO:0000313" key="3">
    <source>
        <dbReference type="Proteomes" id="UP000298325"/>
    </source>
</evidence>
<dbReference type="Proteomes" id="UP000298325">
    <property type="component" value="Unassembled WGS sequence"/>
</dbReference>
<dbReference type="CDD" id="cd00093">
    <property type="entry name" value="HTH_XRE"/>
    <property type="match status" value="1"/>
</dbReference>
<organism evidence="2 3">
    <name type="scientific">Marinobacter confluentis</name>
    <dbReference type="NCBI Taxonomy" id="1697557"/>
    <lineage>
        <taxon>Bacteria</taxon>
        <taxon>Pseudomonadati</taxon>
        <taxon>Pseudomonadota</taxon>
        <taxon>Gammaproteobacteria</taxon>
        <taxon>Pseudomonadales</taxon>
        <taxon>Marinobacteraceae</taxon>
        <taxon>Marinobacter</taxon>
    </lineage>
</organism>
<evidence type="ECO:0000256" key="1">
    <source>
        <dbReference type="SAM" id="Coils"/>
    </source>
</evidence>
<name>A0A4Z1BND1_9GAMM</name>
<dbReference type="InterPro" id="IPR010982">
    <property type="entry name" value="Lambda_DNA-bd_dom_sf"/>
</dbReference>
<dbReference type="InterPro" id="IPR001387">
    <property type="entry name" value="Cro/C1-type_HTH"/>
</dbReference>
<dbReference type="Gene3D" id="1.10.260.40">
    <property type="entry name" value="lambda repressor-like DNA-binding domains"/>
    <property type="match status" value="1"/>
</dbReference>
<keyword evidence="1" id="KW-0175">Coiled coil</keyword>
<dbReference type="OrthoDB" id="6371032at2"/>
<dbReference type="RefSeq" id="WP_135801881.1">
    <property type="nucleotide sequence ID" value="NZ_SRPF01000001.1"/>
</dbReference>